<feature type="region of interest" description="Disordered" evidence="1">
    <location>
        <begin position="197"/>
        <end position="216"/>
    </location>
</feature>
<protein>
    <submittedName>
        <fullName evidence="2">RHNO1 protein</fullName>
    </submittedName>
</protein>
<proteinExistence type="predicted"/>
<dbReference type="GO" id="GO:0005694">
    <property type="term" value="C:chromosome"/>
    <property type="evidence" value="ECO:0007669"/>
    <property type="project" value="TreeGrafter"/>
</dbReference>
<name>A0A7L4GPS1_PODST</name>
<keyword evidence="3" id="KW-1185">Reference proteome</keyword>
<evidence type="ECO:0000256" key="1">
    <source>
        <dbReference type="SAM" id="MobiDB-lite"/>
    </source>
</evidence>
<dbReference type="OrthoDB" id="9942438at2759"/>
<dbReference type="GO" id="GO:0071479">
    <property type="term" value="P:cellular response to ionizing radiation"/>
    <property type="evidence" value="ECO:0007669"/>
    <property type="project" value="InterPro"/>
</dbReference>
<feature type="region of interest" description="Disordered" evidence="1">
    <location>
        <begin position="165"/>
        <end position="184"/>
    </location>
</feature>
<dbReference type="InterPro" id="IPR029293">
    <property type="entry name" value="RHNO1"/>
</dbReference>
<dbReference type="GO" id="GO:0000725">
    <property type="term" value="P:recombinational repair"/>
    <property type="evidence" value="ECO:0007669"/>
    <property type="project" value="TreeGrafter"/>
</dbReference>
<feature type="non-terminal residue" evidence="2">
    <location>
        <position position="254"/>
    </location>
</feature>
<feature type="region of interest" description="Disordered" evidence="1">
    <location>
        <begin position="112"/>
        <end position="153"/>
    </location>
</feature>
<comment type="caution">
    <text evidence="2">The sequence shown here is derived from an EMBL/GenBank/DDBJ whole genome shotgun (WGS) entry which is preliminary data.</text>
</comment>
<feature type="compositionally biased region" description="Polar residues" evidence="1">
    <location>
        <begin position="80"/>
        <end position="90"/>
    </location>
</feature>
<feature type="region of interest" description="Disordered" evidence="1">
    <location>
        <begin position="23"/>
        <end position="93"/>
    </location>
</feature>
<feature type="non-terminal residue" evidence="2">
    <location>
        <position position="1"/>
    </location>
</feature>
<dbReference type="GO" id="GO:0000077">
    <property type="term" value="P:DNA damage checkpoint signaling"/>
    <property type="evidence" value="ECO:0007669"/>
    <property type="project" value="InterPro"/>
</dbReference>
<evidence type="ECO:0000313" key="3">
    <source>
        <dbReference type="Proteomes" id="UP000584326"/>
    </source>
</evidence>
<sequence>MPPKKNCTRKARRAELVFLEGRRDGPIHCHEPPLPSAENPRRVPTKPIDQHTPAAWVHPQFETTKSVVSKARQKRRGPRNPQNRGASHSSLHAGGACHRAIACKFPPLPFENSEGCAAPASDHPNCSRKDTQRSHSQLNQGAAAEADTQMNSPENCREILSLPAPHPVEPQVFTPPHVETPEAPSVRNWRCDSALPQTSSHAWHPEKELDFGLDPCGSEEPAAVLVTDTPEEEYGVKVTWRRRPRLMEFLRERG</sequence>
<evidence type="ECO:0000313" key="2">
    <source>
        <dbReference type="EMBL" id="NXX14242.1"/>
    </source>
</evidence>
<accession>A0A7L4GPS1</accession>
<organism evidence="2 3">
    <name type="scientific">Podargus strigoides</name>
    <name type="common">Tawny frogmouth</name>
    <name type="synonym">Caprimulgus strigoides</name>
    <dbReference type="NCBI Taxonomy" id="8905"/>
    <lineage>
        <taxon>Eukaryota</taxon>
        <taxon>Metazoa</taxon>
        <taxon>Chordata</taxon>
        <taxon>Craniata</taxon>
        <taxon>Vertebrata</taxon>
        <taxon>Euteleostomi</taxon>
        <taxon>Archelosauria</taxon>
        <taxon>Archosauria</taxon>
        <taxon>Dinosauria</taxon>
        <taxon>Saurischia</taxon>
        <taxon>Theropoda</taxon>
        <taxon>Coelurosauria</taxon>
        <taxon>Aves</taxon>
        <taxon>Neognathae</taxon>
        <taxon>Neoaves</taxon>
        <taxon>Strisores</taxon>
        <taxon>Caprimulgiformes</taxon>
        <taxon>Podargidae</taxon>
        <taxon>Podargus</taxon>
    </lineage>
</organism>
<gene>
    <name evidence="2" type="primary">Rhno1</name>
    <name evidence="2" type="ORF">PODSTR_R03707</name>
</gene>
<dbReference type="Proteomes" id="UP000584326">
    <property type="component" value="Unassembled WGS sequence"/>
</dbReference>
<dbReference type="Pfam" id="PF15319">
    <property type="entry name" value="RHINO"/>
    <property type="match status" value="1"/>
</dbReference>
<dbReference type="PANTHER" id="PTHR35541:SF1">
    <property type="entry name" value="RAD9, HUS1, RAD1-INTERACTING NUCLEAR ORPHAN PROTEIN 1"/>
    <property type="match status" value="1"/>
</dbReference>
<dbReference type="EMBL" id="VZTK01010001">
    <property type="protein sequence ID" value="NXX14242.1"/>
    <property type="molecule type" value="Genomic_DNA"/>
</dbReference>
<dbReference type="AlphaFoldDB" id="A0A7L4GPS1"/>
<dbReference type="GO" id="GO:0005634">
    <property type="term" value="C:nucleus"/>
    <property type="evidence" value="ECO:0007669"/>
    <property type="project" value="InterPro"/>
</dbReference>
<dbReference type="PANTHER" id="PTHR35541">
    <property type="entry name" value="RAD9, HUS1, RAD1-INTERACTING NUCLEAR ORPHAN PROTEIN 1"/>
    <property type="match status" value="1"/>
</dbReference>
<reference evidence="2 3" key="1">
    <citation type="submission" date="2020-02" db="EMBL/GenBank/DDBJ databases">
        <title>Bird 10,000 Genomes (B10K) Project - Family phase.</title>
        <authorList>
            <person name="Zhang G."/>
        </authorList>
    </citation>
    <scope>NUCLEOTIDE SEQUENCE [LARGE SCALE GENOMIC DNA]</scope>
    <source>
        <strain evidence="2">B10K-DU-001-40</strain>
        <tissue evidence="2">Muscle</tissue>
    </source>
</reference>